<dbReference type="AlphaFoldDB" id="A0AAU9LTU2"/>
<dbReference type="Proteomes" id="UP001157418">
    <property type="component" value="Unassembled WGS sequence"/>
</dbReference>
<accession>A0AAU9LTU2</accession>
<evidence type="ECO:0000256" key="1">
    <source>
        <dbReference type="ARBA" id="ARBA00004479"/>
    </source>
</evidence>
<sequence>MPGDDDGLDVSNLFLSVVSHYREWCYAFSLLIDSYAFCNQGAELMESAIGGLRLLTFNTAVILRFFVPGIKEGLALLCSGLLSLLVLLLISATANQLAAVGGGDDIYNGVMKKCLDKEIDALLHFKASLQDPSGCLYTWRAEEDDCYKWTRVMCNNKTCHVRELDMSLCGLEVYCCVIIFFSQLPAPKRGEIVRQIGDPLRTKLQYLGRLLSLEMGKILPE</sequence>
<dbReference type="SUPFAM" id="SSF52058">
    <property type="entry name" value="L domain-like"/>
    <property type="match status" value="1"/>
</dbReference>
<evidence type="ECO:0000256" key="5">
    <source>
        <dbReference type="ARBA" id="ARBA00022737"/>
    </source>
</evidence>
<evidence type="ECO:0000256" key="3">
    <source>
        <dbReference type="ARBA" id="ARBA00022692"/>
    </source>
</evidence>
<evidence type="ECO:0000313" key="12">
    <source>
        <dbReference type="Proteomes" id="UP001157418"/>
    </source>
</evidence>
<dbReference type="PANTHER" id="PTHR48063">
    <property type="entry name" value="LRR RECEPTOR-LIKE KINASE"/>
    <property type="match status" value="1"/>
</dbReference>
<dbReference type="Pfam" id="PF08263">
    <property type="entry name" value="LRRNT_2"/>
    <property type="match status" value="1"/>
</dbReference>
<feature type="domain" description="Leucine-rich repeat-containing N-terminal plant-type" evidence="10">
    <location>
        <begin position="116"/>
        <end position="155"/>
    </location>
</feature>
<organism evidence="11 12">
    <name type="scientific">Lactuca virosa</name>
    <dbReference type="NCBI Taxonomy" id="75947"/>
    <lineage>
        <taxon>Eukaryota</taxon>
        <taxon>Viridiplantae</taxon>
        <taxon>Streptophyta</taxon>
        <taxon>Embryophyta</taxon>
        <taxon>Tracheophyta</taxon>
        <taxon>Spermatophyta</taxon>
        <taxon>Magnoliopsida</taxon>
        <taxon>eudicotyledons</taxon>
        <taxon>Gunneridae</taxon>
        <taxon>Pentapetalae</taxon>
        <taxon>asterids</taxon>
        <taxon>campanulids</taxon>
        <taxon>Asterales</taxon>
        <taxon>Asteraceae</taxon>
        <taxon>Cichorioideae</taxon>
        <taxon>Cichorieae</taxon>
        <taxon>Lactucinae</taxon>
        <taxon>Lactuca</taxon>
    </lineage>
</organism>
<evidence type="ECO:0000256" key="2">
    <source>
        <dbReference type="ARBA" id="ARBA00022614"/>
    </source>
</evidence>
<dbReference type="PANTHER" id="PTHR48063:SF103">
    <property type="entry name" value="LEUCINE-RICH RECEPTOR-LIKE KINASE FAMILY PROTEIN"/>
    <property type="match status" value="1"/>
</dbReference>
<evidence type="ECO:0000256" key="4">
    <source>
        <dbReference type="ARBA" id="ARBA00022729"/>
    </source>
</evidence>
<comment type="subcellular location">
    <subcellularLocation>
        <location evidence="1">Membrane</location>
        <topology evidence="1">Single-pass type I membrane protein</topology>
    </subcellularLocation>
</comment>
<keyword evidence="3 9" id="KW-0812">Transmembrane</keyword>
<evidence type="ECO:0000256" key="6">
    <source>
        <dbReference type="ARBA" id="ARBA00022989"/>
    </source>
</evidence>
<keyword evidence="4" id="KW-0732">Signal</keyword>
<evidence type="ECO:0000313" key="11">
    <source>
        <dbReference type="EMBL" id="CAH1412093.1"/>
    </source>
</evidence>
<keyword evidence="5" id="KW-0677">Repeat</keyword>
<dbReference type="InterPro" id="IPR032675">
    <property type="entry name" value="LRR_dom_sf"/>
</dbReference>
<keyword evidence="12" id="KW-1185">Reference proteome</keyword>
<gene>
    <name evidence="11" type="ORF">LVIROSA_LOCUS136</name>
</gene>
<evidence type="ECO:0000256" key="7">
    <source>
        <dbReference type="ARBA" id="ARBA00023136"/>
    </source>
</evidence>
<keyword evidence="7 9" id="KW-0472">Membrane</keyword>
<feature type="transmembrane region" description="Helical" evidence="9">
    <location>
        <begin position="74"/>
        <end position="94"/>
    </location>
</feature>
<comment type="caution">
    <text evidence="11">The sequence shown here is derived from an EMBL/GenBank/DDBJ whole genome shotgun (WGS) entry which is preliminary data.</text>
</comment>
<name>A0AAU9LTU2_9ASTR</name>
<keyword evidence="6 9" id="KW-1133">Transmembrane helix</keyword>
<evidence type="ECO:0000256" key="9">
    <source>
        <dbReference type="SAM" id="Phobius"/>
    </source>
</evidence>
<dbReference type="EMBL" id="CAKMRJ010000001">
    <property type="protein sequence ID" value="CAH1412093.1"/>
    <property type="molecule type" value="Genomic_DNA"/>
</dbReference>
<reference evidence="11 12" key="1">
    <citation type="submission" date="2022-01" db="EMBL/GenBank/DDBJ databases">
        <authorList>
            <person name="Xiong W."/>
            <person name="Schranz E."/>
        </authorList>
    </citation>
    <scope>NUCLEOTIDE SEQUENCE [LARGE SCALE GENOMIC DNA]</scope>
</reference>
<protein>
    <recommendedName>
        <fullName evidence="10">Leucine-rich repeat-containing N-terminal plant-type domain-containing protein</fullName>
    </recommendedName>
</protein>
<evidence type="ECO:0000256" key="8">
    <source>
        <dbReference type="ARBA" id="ARBA00023180"/>
    </source>
</evidence>
<keyword evidence="8" id="KW-0325">Glycoprotein</keyword>
<feature type="transmembrane region" description="Helical" evidence="9">
    <location>
        <begin position="48"/>
        <end position="67"/>
    </location>
</feature>
<dbReference type="Gene3D" id="3.80.10.10">
    <property type="entry name" value="Ribonuclease Inhibitor"/>
    <property type="match status" value="1"/>
</dbReference>
<proteinExistence type="predicted"/>
<keyword evidence="2" id="KW-0433">Leucine-rich repeat</keyword>
<dbReference type="InterPro" id="IPR046956">
    <property type="entry name" value="RLP23-like"/>
</dbReference>
<dbReference type="InterPro" id="IPR013210">
    <property type="entry name" value="LRR_N_plant-typ"/>
</dbReference>
<evidence type="ECO:0000259" key="10">
    <source>
        <dbReference type="Pfam" id="PF08263"/>
    </source>
</evidence>
<dbReference type="GO" id="GO:0016020">
    <property type="term" value="C:membrane"/>
    <property type="evidence" value="ECO:0007669"/>
    <property type="project" value="UniProtKB-SubCell"/>
</dbReference>